<proteinExistence type="inferred from homology"/>
<dbReference type="AlphaFoldDB" id="A0A080M4D1"/>
<evidence type="ECO:0000256" key="1">
    <source>
        <dbReference type="ARBA" id="ARBA00009981"/>
    </source>
</evidence>
<dbReference type="InterPro" id="IPR036165">
    <property type="entry name" value="YefM-like_sf"/>
</dbReference>
<dbReference type="SUPFAM" id="SSF143120">
    <property type="entry name" value="YefM-like"/>
    <property type="match status" value="1"/>
</dbReference>
<dbReference type="RefSeq" id="WP_034951074.1">
    <property type="nucleotide sequence ID" value="NZ_JDST02000070.1"/>
</dbReference>
<dbReference type="STRING" id="1453999.AW06_003073"/>
<sequence length="81" mass="8627">MQYNMLEAKSQLSKLVQAALAGEDVIIANKGVPVVRLVKVGAQQRARRPGAWAGLPRAEADWDTPETNAAIADALTSDQSP</sequence>
<name>A0A080M4D1_9PROT</name>
<dbReference type="EMBL" id="JDST02000070">
    <property type="protein sequence ID" value="KFB75906.1"/>
    <property type="molecule type" value="Genomic_DNA"/>
</dbReference>
<reference evidence="2" key="1">
    <citation type="submission" date="2014-02" db="EMBL/GenBank/DDBJ databases">
        <title>Expanding our view of genomic diversity in Candidatus Accumulibacter clades.</title>
        <authorList>
            <person name="Skennerton C.T."/>
            <person name="Barr J.J."/>
            <person name="Slater F.R."/>
            <person name="Bond P.L."/>
            <person name="Tyson G.W."/>
        </authorList>
    </citation>
    <scope>NUCLEOTIDE SEQUENCE [LARGE SCALE GENOMIC DNA]</scope>
</reference>
<accession>A0A080M4D1</accession>
<comment type="caution">
    <text evidence="2">The sequence shown here is derived from an EMBL/GenBank/DDBJ whole genome shotgun (WGS) entry which is preliminary data.</text>
</comment>
<evidence type="ECO:0000313" key="2">
    <source>
        <dbReference type="EMBL" id="KFB75906.1"/>
    </source>
</evidence>
<protein>
    <submittedName>
        <fullName evidence="2">Antitoxin of toxin-antitoxin stability system</fullName>
    </submittedName>
</protein>
<gene>
    <name evidence="2" type="ORF">AW06_003073</name>
</gene>
<dbReference type="NCBIfam" id="TIGR01552">
    <property type="entry name" value="phd_fam"/>
    <property type="match status" value="1"/>
</dbReference>
<comment type="similarity">
    <text evidence="1">Belongs to the phD/YefM antitoxin family.</text>
</comment>
<organism evidence="2 3">
    <name type="scientific">Candidatus Accumulibacter cognatus</name>
    <dbReference type="NCBI Taxonomy" id="2954383"/>
    <lineage>
        <taxon>Bacteria</taxon>
        <taxon>Pseudomonadati</taxon>
        <taxon>Pseudomonadota</taxon>
        <taxon>Betaproteobacteria</taxon>
        <taxon>Candidatus Accumulibacter</taxon>
    </lineage>
</organism>
<evidence type="ECO:0000313" key="3">
    <source>
        <dbReference type="Proteomes" id="UP000021315"/>
    </source>
</evidence>
<dbReference type="Gene3D" id="3.40.1620.10">
    <property type="entry name" value="YefM-like domain"/>
    <property type="match status" value="1"/>
</dbReference>
<dbReference type="Proteomes" id="UP000021315">
    <property type="component" value="Unassembled WGS sequence"/>
</dbReference>
<keyword evidence="3" id="KW-1185">Reference proteome</keyword>